<gene>
    <name evidence="1" type="ORF">EZS27_004579</name>
</gene>
<organism evidence="1">
    <name type="scientific">termite gut metagenome</name>
    <dbReference type="NCBI Taxonomy" id="433724"/>
    <lineage>
        <taxon>unclassified sequences</taxon>
        <taxon>metagenomes</taxon>
        <taxon>organismal metagenomes</taxon>
    </lineage>
</organism>
<accession>A0A5J4SPN5</accession>
<dbReference type="InterPro" id="IPR010921">
    <property type="entry name" value="Trp_repressor/repl_initiator"/>
</dbReference>
<dbReference type="AlphaFoldDB" id="A0A5J4SPN5"/>
<reference evidence="1" key="1">
    <citation type="submission" date="2019-03" db="EMBL/GenBank/DDBJ databases">
        <title>Single cell metagenomics reveals metabolic interactions within the superorganism composed of flagellate Streblomastix strix and complex community of Bacteroidetes bacteria on its surface.</title>
        <authorList>
            <person name="Treitli S.C."/>
            <person name="Kolisko M."/>
            <person name="Husnik F."/>
            <person name="Keeling P."/>
            <person name="Hampl V."/>
        </authorList>
    </citation>
    <scope>NUCLEOTIDE SEQUENCE</scope>
    <source>
        <strain evidence="1">STM</strain>
    </source>
</reference>
<evidence type="ECO:0008006" key="2">
    <source>
        <dbReference type="Google" id="ProtNLM"/>
    </source>
</evidence>
<dbReference type="Gene3D" id="1.10.10.10">
    <property type="entry name" value="Winged helix-like DNA-binding domain superfamily/Winged helix DNA-binding domain"/>
    <property type="match status" value="1"/>
</dbReference>
<sequence>MSETGKKYKKHDYSKRLQIVAKVLEDHLPVSTVARLFEVDFMQVKYWVAMYSRYGEEGFRFHIRTVLGLGIPYFKAVANKVN</sequence>
<proteinExistence type="predicted"/>
<dbReference type="SUPFAM" id="SSF48295">
    <property type="entry name" value="TrpR-like"/>
    <property type="match status" value="1"/>
</dbReference>
<evidence type="ECO:0000313" key="1">
    <source>
        <dbReference type="EMBL" id="KAA6347967.1"/>
    </source>
</evidence>
<dbReference type="InterPro" id="IPR036388">
    <property type="entry name" value="WH-like_DNA-bd_sf"/>
</dbReference>
<comment type="caution">
    <text evidence="1">The sequence shown here is derived from an EMBL/GenBank/DDBJ whole genome shotgun (WGS) entry which is preliminary data.</text>
</comment>
<dbReference type="EMBL" id="SNRY01000080">
    <property type="protein sequence ID" value="KAA6347967.1"/>
    <property type="molecule type" value="Genomic_DNA"/>
</dbReference>
<name>A0A5J4SPN5_9ZZZZ</name>
<dbReference type="GO" id="GO:0043565">
    <property type="term" value="F:sequence-specific DNA binding"/>
    <property type="evidence" value="ECO:0007669"/>
    <property type="project" value="InterPro"/>
</dbReference>
<protein>
    <recommendedName>
        <fullName evidence="2">Transposase</fullName>
    </recommendedName>
</protein>